<dbReference type="EMBL" id="JACXST010000003">
    <property type="protein sequence ID" value="MBD9362716.1"/>
    <property type="molecule type" value="Genomic_DNA"/>
</dbReference>
<evidence type="ECO:0000256" key="1">
    <source>
        <dbReference type="SAM" id="MobiDB-lite"/>
    </source>
</evidence>
<keyword evidence="3" id="KW-1185">Reference proteome</keyword>
<sequence length="463" mass="49271">MQKKSIFYTFAAIVLMLAYHEPRAVTMGASNPTFTRLLYKGHPSMPTTPNTSIVNSALSAGATYTLSAASSFKGAFTPVNVGMTLGTTLIAYGMMTALNELRVQAGVNVPQYTPPESSVSPTGTPTYQDSYNWSSSNICGNRGAYTTATGTTAAVCSEINTKIAWCYSVNGWGSYTGTLTATSQGQCGGSGSYTLNYKGTAPSAACPAGYNFVSGSCVLQTVDSVPYPSDGKPSWNIKFGGDGNPVFVPDPRDPDVATDPPVLEQVGQDQYGNPVSERVTPNKNGGITIRRETQSEHPTTHQPIVQADTIATDSFGTVVQSTSTVYDNSQVTNVSNNIDTSMLAQEATLQQINDKLGEATEPDLTNIDQPVTDARAAFVAGISGSQTTLDSNPAASVSPVAYWTYASGSCYPLEWDAGRFGKVSLSNFCSIYDTYIKPLEIWVLGVFGMLHAWQIWRTTVSVI</sequence>
<gene>
    <name evidence="2" type="ORF">EBB_19835</name>
</gene>
<proteinExistence type="predicted"/>
<feature type="region of interest" description="Disordered" evidence="1">
    <location>
        <begin position="265"/>
        <end position="286"/>
    </location>
</feature>
<evidence type="ECO:0000313" key="3">
    <source>
        <dbReference type="Proteomes" id="UP000641152"/>
    </source>
</evidence>
<comment type="caution">
    <text evidence="2">The sequence shown here is derived from an EMBL/GenBank/DDBJ whole genome shotgun (WGS) entry which is preliminary data.</text>
</comment>
<dbReference type="RefSeq" id="WP_192395467.1">
    <property type="nucleotide sequence ID" value="NZ_CAJHIU010000003.1"/>
</dbReference>
<dbReference type="Proteomes" id="UP000641152">
    <property type="component" value="Unassembled WGS sequence"/>
</dbReference>
<feature type="compositionally biased region" description="Polar residues" evidence="1">
    <location>
        <begin position="267"/>
        <end position="285"/>
    </location>
</feature>
<name>A0ABR9DHZ0_9GAMM</name>
<organism evidence="2 3">
    <name type="scientific">Methylomonas fluvii</name>
    <dbReference type="NCBI Taxonomy" id="1854564"/>
    <lineage>
        <taxon>Bacteria</taxon>
        <taxon>Pseudomonadati</taxon>
        <taxon>Pseudomonadota</taxon>
        <taxon>Gammaproteobacteria</taxon>
        <taxon>Methylococcales</taxon>
        <taxon>Methylococcaceae</taxon>
        <taxon>Methylomonas</taxon>
    </lineage>
</organism>
<reference evidence="2 3" key="1">
    <citation type="submission" date="2020-09" db="EMBL/GenBank/DDBJ databases">
        <title>Methylomonas albis sp. nov. and Methylomonas fluvii sp. nov.: Two cold-adapted methanotrophs from the River Elbe and an amended description of Methylovulum psychrotolerans strain Eb1.</title>
        <authorList>
            <person name="Bussmann I.K."/>
            <person name="Klings K.-W."/>
            <person name="Warnstedt J."/>
            <person name="Hoppert M."/>
            <person name="Saborowski A."/>
            <person name="Horn F."/>
            <person name="Liebner S."/>
        </authorList>
    </citation>
    <scope>NUCLEOTIDE SEQUENCE [LARGE SCALE GENOMIC DNA]</scope>
    <source>
        <strain evidence="2 3">EbB</strain>
    </source>
</reference>
<evidence type="ECO:0000313" key="2">
    <source>
        <dbReference type="EMBL" id="MBD9362716.1"/>
    </source>
</evidence>
<protein>
    <submittedName>
        <fullName evidence="2">Uncharacterized protein</fullName>
    </submittedName>
</protein>
<accession>A0ABR9DHZ0</accession>